<keyword evidence="2" id="KW-0472">Membrane</keyword>
<organism evidence="3 4">
    <name type="scientific">Liparis tanakae</name>
    <name type="common">Tanaka's snailfish</name>
    <dbReference type="NCBI Taxonomy" id="230148"/>
    <lineage>
        <taxon>Eukaryota</taxon>
        <taxon>Metazoa</taxon>
        <taxon>Chordata</taxon>
        <taxon>Craniata</taxon>
        <taxon>Vertebrata</taxon>
        <taxon>Euteleostomi</taxon>
        <taxon>Actinopterygii</taxon>
        <taxon>Neopterygii</taxon>
        <taxon>Teleostei</taxon>
        <taxon>Neoteleostei</taxon>
        <taxon>Acanthomorphata</taxon>
        <taxon>Eupercaria</taxon>
        <taxon>Perciformes</taxon>
        <taxon>Cottioidei</taxon>
        <taxon>Cottales</taxon>
        <taxon>Liparidae</taxon>
        <taxon>Liparis</taxon>
    </lineage>
</organism>
<comment type="caution">
    <text evidence="3">The sequence shown here is derived from an EMBL/GenBank/DDBJ whole genome shotgun (WGS) entry which is preliminary data.</text>
</comment>
<evidence type="ECO:0000313" key="3">
    <source>
        <dbReference type="EMBL" id="TNN79418.1"/>
    </source>
</evidence>
<feature type="region of interest" description="Disordered" evidence="1">
    <location>
        <begin position="83"/>
        <end position="104"/>
    </location>
</feature>
<evidence type="ECO:0000256" key="2">
    <source>
        <dbReference type="SAM" id="Phobius"/>
    </source>
</evidence>
<keyword evidence="2" id="KW-0812">Transmembrane</keyword>
<protein>
    <submittedName>
        <fullName evidence="3">Transcription factor RelB</fullName>
    </submittedName>
</protein>
<reference evidence="3 4" key="1">
    <citation type="submission" date="2019-03" db="EMBL/GenBank/DDBJ databases">
        <title>First draft genome of Liparis tanakae, snailfish: a comprehensive survey of snailfish specific genes.</title>
        <authorList>
            <person name="Kim W."/>
            <person name="Song I."/>
            <person name="Jeong J.-H."/>
            <person name="Kim D."/>
            <person name="Kim S."/>
            <person name="Ryu S."/>
            <person name="Song J.Y."/>
            <person name="Lee S.K."/>
        </authorList>
    </citation>
    <scope>NUCLEOTIDE SEQUENCE [LARGE SCALE GENOMIC DNA]</scope>
    <source>
        <tissue evidence="3">Muscle</tissue>
    </source>
</reference>
<accession>A0A4Z2IP31</accession>
<gene>
    <name evidence="3" type="primary">RELB_0</name>
    <name evidence="3" type="ORF">EYF80_010442</name>
</gene>
<evidence type="ECO:0000313" key="4">
    <source>
        <dbReference type="Proteomes" id="UP000314294"/>
    </source>
</evidence>
<proteinExistence type="predicted"/>
<dbReference type="EMBL" id="SRLO01000065">
    <property type="protein sequence ID" value="TNN79418.1"/>
    <property type="molecule type" value="Genomic_DNA"/>
</dbReference>
<feature type="transmembrane region" description="Helical" evidence="2">
    <location>
        <begin position="6"/>
        <end position="31"/>
    </location>
</feature>
<keyword evidence="4" id="KW-1185">Reference proteome</keyword>
<dbReference type="AlphaFoldDB" id="A0A4Z2IP31"/>
<evidence type="ECO:0000256" key="1">
    <source>
        <dbReference type="SAM" id="MobiDB-lite"/>
    </source>
</evidence>
<keyword evidence="2" id="KW-1133">Transmembrane helix</keyword>
<name>A0A4Z2IP31_9TELE</name>
<sequence>MVPGSFGWAWVVLAAMTTLAPSLAAFSAMALPIPRLAPVMKSVQPASFLSTRRRSRYRPVLQLIVGSHSADRKICTAMDSRMNHATAKSSLEKHSAPPWRRHHQ</sequence>
<dbReference type="OrthoDB" id="10652224at2759"/>
<dbReference type="Proteomes" id="UP000314294">
    <property type="component" value="Unassembled WGS sequence"/>
</dbReference>